<evidence type="ECO:0000256" key="1">
    <source>
        <dbReference type="SAM" id="MobiDB-lite"/>
    </source>
</evidence>
<reference evidence="2" key="1">
    <citation type="journal article" date="2014" name="BMC Genomics">
        <title>The Babesia bovis gene and promoter model: an update from full-length EST analysis.</title>
        <authorList>
            <person name="Yamagishi J."/>
            <person name="Wakaguri H."/>
            <person name="Yokoyama N."/>
            <person name="Yamashita R."/>
            <person name="Suzuki Y."/>
            <person name="Xuan X."/>
            <person name="Igarashi I."/>
        </authorList>
    </citation>
    <scope>NUCLEOTIDE SEQUENCE</scope>
    <source>
        <strain evidence="2">Texas</strain>
    </source>
</reference>
<evidence type="ECO:0000313" key="2">
    <source>
        <dbReference type="EMBL" id="BAN64534.1"/>
    </source>
</evidence>
<feature type="region of interest" description="Disordered" evidence="1">
    <location>
        <begin position="99"/>
        <end position="135"/>
    </location>
</feature>
<protein>
    <submittedName>
        <fullName evidence="2">Uncharacterized protein</fullName>
    </submittedName>
</protein>
<name>S6BEK4_BABBO</name>
<proteinExistence type="evidence at transcript level"/>
<sequence length="135" mass="15106">MAAQHRARDLMSNSENSTEVEHAAKRHAPFQWPMMGENGNISDANMMNPVQFANNMWNPQAQQMMPPLMPGFTPMIPKNEEEARQLVAMQAAMMASGQFGQFPQVAPGNSDNDLPNQQNDQTQGSFILSRWTNTL</sequence>
<feature type="region of interest" description="Disordered" evidence="1">
    <location>
        <begin position="1"/>
        <end position="22"/>
    </location>
</feature>
<dbReference type="VEuPathDB" id="PiroplasmaDB:BBOV_IV000565"/>
<feature type="compositionally biased region" description="Polar residues" evidence="1">
    <location>
        <begin position="107"/>
        <end position="135"/>
    </location>
</feature>
<dbReference type="AlphaFoldDB" id="S6BEK4"/>
<organism evidence="2">
    <name type="scientific">Babesia bovis</name>
    <dbReference type="NCBI Taxonomy" id="5865"/>
    <lineage>
        <taxon>Eukaryota</taxon>
        <taxon>Sar</taxon>
        <taxon>Alveolata</taxon>
        <taxon>Apicomplexa</taxon>
        <taxon>Aconoidasida</taxon>
        <taxon>Piroplasmida</taxon>
        <taxon>Babesiidae</taxon>
        <taxon>Babesia</taxon>
    </lineage>
</organism>
<dbReference type="EMBL" id="AK440740">
    <property type="protein sequence ID" value="BAN64534.1"/>
    <property type="molecule type" value="mRNA"/>
</dbReference>
<accession>S6BEK4</accession>